<keyword evidence="1" id="KW-0472">Membrane</keyword>
<keyword evidence="1" id="KW-0812">Transmembrane</keyword>
<dbReference type="EMBL" id="FMPI01000001">
    <property type="protein sequence ID" value="SCS19979.1"/>
    <property type="molecule type" value="Genomic_DNA"/>
</dbReference>
<keyword evidence="4" id="KW-1185">Reference proteome</keyword>
<feature type="transmembrane region" description="Helical" evidence="1">
    <location>
        <begin position="33"/>
        <end position="53"/>
    </location>
</feature>
<accession>A0A1D4I848</accession>
<evidence type="ECO:0000313" key="3">
    <source>
        <dbReference type="EMBL" id="SCS45583.1"/>
    </source>
</evidence>
<reference evidence="3 5" key="1">
    <citation type="submission" date="2016-09" db="EMBL/GenBank/DDBJ databases">
        <authorList>
            <consortium name="Pathogen Informatics"/>
        </authorList>
    </citation>
    <scope>NUCLEOTIDE SEQUENCE [LARGE SCALE GENOMIC DNA]</scope>
    <source>
        <strain evidence="3 5">82B</strain>
    </source>
</reference>
<evidence type="ECO:0000313" key="2">
    <source>
        <dbReference type="EMBL" id="SCS19979.1"/>
    </source>
</evidence>
<name>A0A1D4I848_9STAP</name>
<feature type="transmembrane region" description="Helical" evidence="1">
    <location>
        <begin position="74"/>
        <end position="99"/>
    </location>
</feature>
<proteinExistence type="predicted"/>
<dbReference type="RefSeq" id="WP_069994198.1">
    <property type="nucleotide sequence ID" value="NZ_FMPG01000001.1"/>
</dbReference>
<organism evidence="3 5">
    <name type="scientific">Staphylococcus caeli</name>
    <dbReference type="NCBI Taxonomy" id="2201815"/>
    <lineage>
        <taxon>Bacteria</taxon>
        <taxon>Bacillati</taxon>
        <taxon>Bacillota</taxon>
        <taxon>Bacilli</taxon>
        <taxon>Bacillales</taxon>
        <taxon>Staphylococcaceae</taxon>
        <taxon>Staphylococcus</taxon>
    </lineage>
</organism>
<gene>
    <name evidence="3" type="ORF">SAMEA2297795_00582</name>
    <name evidence="2" type="ORF">SAMEA2297796_00043</name>
</gene>
<evidence type="ECO:0000313" key="5">
    <source>
        <dbReference type="Proteomes" id="UP000095768"/>
    </source>
</evidence>
<dbReference type="AlphaFoldDB" id="A0A1D4I848"/>
<evidence type="ECO:0000313" key="4">
    <source>
        <dbReference type="Proteomes" id="UP000095412"/>
    </source>
</evidence>
<dbReference type="Proteomes" id="UP000095412">
    <property type="component" value="Unassembled WGS sequence"/>
</dbReference>
<dbReference type="Proteomes" id="UP000095768">
    <property type="component" value="Unassembled WGS sequence"/>
</dbReference>
<reference evidence="2 4" key="2">
    <citation type="submission" date="2016-09" db="EMBL/GenBank/DDBJ databases">
        <authorList>
            <consortium name="Pathogen Informatics"/>
            <person name="Sun Q."/>
            <person name="Inoue M."/>
        </authorList>
    </citation>
    <scope>NUCLEOTIDE SEQUENCE [LARGE SCALE GENOMIC DNA]</scope>
    <source>
        <strain evidence="2 4">82C</strain>
    </source>
</reference>
<keyword evidence="1" id="KW-1133">Transmembrane helix</keyword>
<sequence length="138" mass="16085">MKNNNAKNGDWLTIVVSIGFAILSDVLDKPLYRLVATAIMILLLIYVVIRGIIRTRFHIQTENPNIRTWFSIKVDYWLLFIRNLIIYGFFAAIFFISLYLSGQTMWLSLLGIVLVFIVLLMIITKFEKKTDIIDHEDD</sequence>
<protein>
    <submittedName>
        <fullName evidence="3">Uncharacterized protein</fullName>
    </submittedName>
</protein>
<feature type="transmembrane region" description="Helical" evidence="1">
    <location>
        <begin position="105"/>
        <end position="123"/>
    </location>
</feature>
<dbReference type="EMBL" id="FMPG01000001">
    <property type="protein sequence ID" value="SCS45583.1"/>
    <property type="molecule type" value="Genomic_DNA"/>
</dbReference>
<evidence type="ECO:0000256" key="1">
    <source>
        <dbReference type="SAM" id="Phobius"/>
    </source>
</evidence>
<dbReference type="OrthoDB" id="2414033at2"/>